<gene>
    <name evidence="4" type="ORF">C1850_11030</name>
</gene>
<dbReference type="Gene3D" id="1.10.260.40">
    <property type="entry name" value="lambda repressor-like DNA-binding domains"/>
    <property type="match status" value="1"/>
</dbReference>
<dbReference type="InterPro" id="IPR010982">
    <property type="entry name" value="Lambda_DNA-bd_dom_sf"/>
</dbReference>
<proteinExistence type="predicted"/>
<keyword evidence="2" id="KW-0472">Membrane</keyword>
<dbReference type="PROSITE" id="PS50943">
    <property type="entry name" value="HTH_CROC1"/>
    <property type="match status" value="1"/>
</dbReference>
<keyword evidence="1" id="KW-0238">DNA-binding</keyword>
<keyword evidence="2" id="KW-1133">Transmembrane helix</keyword>
<dbReference type="AlphaFoldDB" id="A0A369NV58"/>
<evidence type="ECO:0000313" key="4">
    <source>
        <dbReference type="EMBL" id="RDC41388.1"/>
    </source>
</evidence>
<accession>A0A369NV58</accession>
<comment type="caution">
    <text evidence="4">The sequence shown here is derived from an EMBL/GenBank/DDBJ whole genome shotgun (WGS) entry which is preliminary data.</text>
</comment>
<evidence type="ECO:0000313" key="5">
    <source>
        <dbReference type="Proteomes" id="UP000253805"/>
    </source>
</evidence>
<feature type="transmembrane region" description="Helical" evidence="2">
    <location>
        <begin position="219"/>
        <end position="239"/>
    </location>
</feature>
<protein>
    <submittedName>
        <fullName evidence="4">XRE family transcriptional regulator</fullName>
    </submittedName>
</protein>
<feature type="transmembrane region" description="Helical" evidence="2">
    <location>
        <begin position="107"/>
        <end position="128"/>
    </location>
</feature>
<dbReference type="RefSeq" id="WP_114549712.1">
    <property type="nucleotide sequence ID" value="NZ_PPUT01000042.1"/>
</dbReference>
<feature type="transmembrane region" description="Helical" evidence="2">
    <location>
        <begin position="342"/>
        <end position="365"/>
    </location>
</feature>
<feature type="transmembrane region" description="Helical" evidence="2">
    <location>
        <begin position="140"/>
        <end position="159"/>
    </location>
</feature>
<dbReference type="InterPro" id="IPR001387">
    <property type="entry name" value="Cro/C1-type_HTH"/>
</dbReference>
<dbReference type="PANTHER" id="PTHR46558:SF4">
    <property type="entry name" value="DNA-BIDING PHAGE PROTEIN"/>
    <property type="match status" value="1"/>
</dbReference>
<feature type="domain" description="HTH cro/C1-type" evidence="3">
    <location>
        <begin position="7"/>
        <end position="61"/>
    </location>
</feature>
<dbReference type="GO" id="GO:0003677">
    <property type="term" value="F:DNA binding"/>
    <property type="evidence" value="ECO:0007669"/>
    <property type="project" value="UniProtKB-KW"/>
</dbReference>
<feature type="transmembrane region" description="Helical" evidence="2">
    <location>
        <begin position="186"/>
        <end position="207"/>
    </location>
</feature>
<dbReference type="Proteomes" id="UP000253805">
    <property type="component" value="Unassembled WGS sequence"/>
</dbReference>
<feature type="transmembrane region" description="Helical" evidence="2">
    <location>
        <begin position="313"/>
        <end position="336"/>
    </location>
</feature>
<evidence type="ECO:0000259" key="3">
    <source>
        <dbReference type="PROSITE" id="PS50943"/>
    </source>
</evidence>
<sequence length="371" mass="40381">MSFRDNLQHLRATHAMTQEQLALMLGVSRQSVTKWEAEKSYPEMDKLLKLCQIFDVTLDDLVQGDLTTSTPTAAVQSRAAILREAAGGPPQDVCGYDEHMRAFAWKIAWGVFAILVGVALLMAVAAYAEAAAPSLAGASLIPLFAGIAIGLGLIVTAAFQHTEFQRSHPFIQDFYTVEDRQRTQRLFAWLLVAGIALIFTGIVLTAMTDSLSEFVQTEAAALMMGLIAAGAWCIVYGSMMLGRLNIANYNDAREQAIAESDEGKVIVNSDAAALRAMYTDEQICALLGVSEASDEEIERARVRIERKRRKDQLTSGLCACIMIVATIAGLVMLFVPEYETPYFWLAWAIGGLLCAVVAIAVGSFVKDQPSQ</sequence>
<dbReference type="PANTHER" id="PTHR46558">
    <property type="entry name" value="TRACRIPTIONAL REGULATORY PROTEIN-RELATED-RELATED"/>
    <property type="match status" value="1"/>
</dbReference>
<dbReference type="Pfam" id="PF01381">
    <property type="entry name" value="HTH_3"/>
    <property type="match status" value="1"/>
</dbReference>
<evidence type="ECO:0000256" key="2">
    <source>
        <dbReference type="SAM" id="Phobius"/>
    </source>
</evidence>
<dbReference type="CDD" id="cd00093">
    <property type="entry name" value="HTH_XRE"/>
    <property type="match status" value="1"/>
</dbReference>
<dbReference type="EMBL" id="PPUT01000042">
    <property type="protein sequence ID" value="RDC41388.1"/>
    <property type="molecule type" value="Genomic_DNA"/>
</dbReference>
<name>A0A369NV58_9ACTN</name>
<evidence type="ECO:0000256" key="1">
    <source>
        <dbReference type="ARBA" id="ARBA00023125"/>
    </source>
</evidence>
<dbReference type="SMART" id="SM00530">
    <property type="entry name" value="HTH_XRE"/>
    <property type="match status" value="1"/>
</dbReference>
<organism evidence="4 5">
    <name type="scientific">Adlercreutzia equolifaciens subsp. celatus</name>
    <dbReference type="NCBI Taxonomy" id="394340"/>
    <lineage>
        <taxon>Bacteria</taxon>
        <taxon>Bacillati</taxon>
        <taxon>Actinomycetota</taxon>
        <taxon>Coriobacteriia</taxon>
        <taxon>Eggerthellales</taxon>
        <taxon>Eggerthellaceae</taxon>
        <taxon>Adlercreutzia</taxon>
    </lineage>
</organism>
<reference evidence="4 5" key="1">
    <citation type="journal article" date="2018" name="Elife">
        <title>Discovery and characterization of a prevalent human gut bacterial enzyme sufficient for the inactivation of a family of plant toxins.</title>
        <authorList>
            <person name="Koppel N."/>
            <person name="Bisanz J.E."/>
            <person name="Pandelia M.E."/>
            <person name="Turnbaugh P.J."/>
            <person name="Balskus E.P."/>
        </authorList>
    </citation>
    <scope>NUCLEOTIDE SEQUENCE [LARGE SCALE GENOMIC DNA]</scope>
    <source>
        <strain evidence="4 5">OB21 GAM 11</strain>
    </source>
</reference>
<dbReference type="SUPFAM" id="SSF47413">
    <property type="entry name" value="lambda repressor-like DNA-binding domains"/>
    <property type="match status" value="1"/>
</dbReference>
<keyword evidence="2" id="KW-0812">Transmembrane</keyword>